<evidence type="ECO:0000259" key="3">
    <source>
        <dbReference type="Pfam" id="PF00294"/>
    </source>
</evidence>
<organism evidence="4 5">
    <name type="scientific">Sphingobacterium zhuxiongii</name>
    <dbReference type="NCBI Taxonomy" id="2662364"/>
    <lineage>
        <taxon>Bacteria</taxon>
        <taxon>Pseudomonadati</taxon>
        <taxon>Bacteroidota</taxon>
        <taxon>Sphingobacteriia</taxon>
        <taxon>Sphingobacteriales</taxon>
        <taxon>Sphingobacteriaceae</taxon>
        <taxon>Sphingobacterium</taxon>
    </lineage>
</organism>
<reference evidence="4 5" key="1">
    <citation type="submission" date="2019-10" db="EMBL/GenBank/DDBJ databases">
        <authorList>
            <person name="Dong K."/>
        </authorList>
    </citation>
    <scope>NUCLEOTIDE SEQUENCE [LARGE SCALE GENOMIC DNA]</scope>
    <source>
        <strain evidence="5">dk4302</strain>
    </source>
</reference>
<keyword evidence="1" id="KW-0808">Transferase</keyword>
<dbReference type="InterPro" id="IPR029056">
    <property type="entry name" value="Ribokinase-like"/>
</dbReference>
<dbReference type="Proteomes" id="UP000326921">
    <property type="component" value="Chromosome"/>
</dbReference>
<evidence type="ECO:0000256" key="2">
    <source>
        <dbReference type="ARBA" id="ARBA00022777"/>
    </source>
</evidence>
<dbReference type="PANTHER" id="PTHR10584:SF166">
    <property type="entry name" value="RIBOKINASE"/>
    <property type="match status" value="1"/>
</dbReference>
<evidence type="ECO:0000313" key="4">
    <source>
        <dbReference type="EMBL" id="QGA24924.1"/>
    </source>
</evidence>
<dbReference type="KEGG" id="sphe:GFH32_00690"/>
<sequence>MTEITKRSGILAGGNWILDEVKVIDKFPEEQALVNILDEYTSNGGSAYNILTDLTQLGANFPLAGIGLVGNDFQGIRIIDHCKEIGIDTQQIAMIPNVATSYTTVVSVKTTGKRTFFHHRGASSKLKPGHFDFKKSNARIFHLGYLLLLDSLDEVREDGRTDASRLLEKAKSEGFKTSIDLVSEDSERFKTVIPNSLPYVDYLFLNEFEASKLSGINLMNQENPKLMHESCQEVFTHLFDLGVNEWIIIHYPAGVFAAHRAGARLFQPSVKLNPEQIVGSNGAGDALAAAILYGLHEEWTMEENLKLGVCAAAASLTHVTCSDGVLDIEACLNLDERFGYRQ</sequence>
<name>A0A5Q0Q6Q2_9SPHI</name>
<dbReference type="GO" id="GO:0005829">
    <property type="term" value="C:cytosol"/>
    <property type="evidence" value="ECO:0007669"/>
    <property type="project" value="TreeGrafter"/>
</dbReference>
<dbReference type="Gene3D" id="3.40.1190.20">
    <property type="match status" value="1"/>
</dbReference>
<evidence type="ECO:0000256" key="1">
    <source>
        <dbReference type="ARBA" id="ARBA00022679"/>
    </source>
</evidence>
<dbReference type="InterPro" id="IPR011611">
    <property type="entry name" value="PfkB_dom"/>
</dbReference>
<feature type="domain" description="Carbohydrate kinase PfkB" evidence="3">
    <location>
        <begin position="41"/>
        <end position="323"/>
    </location>
</feature>
<dbReference type="EMBL" id="CP045652">
    <property type="protein sequence ID" value="QGA24924.1"/>
    <property type="molecule type" value="Genomic_DNA"/>
</dbReference>
<proteinExistence type="predicted"/>
<keyword evidence="5" id="KW-1185">Reference proteome</keyword>
<dbReference type="RefSeq" id="WP_153509246.1">
    <property type="nucleotide sequence ID" value="NZ_CP045652.1"/>
</dbReference>
<dbReference type="SUPFAM" id="SSF53613">
    <property type="entry name" value="Ribokinase-like"/>
    <property type="match status" value="1"/>
</dbReference>
<dbReference type="AlphaFoldDB" id="A0A5Q0Q6Q2"/>
<dbReference type="GO" id="GO:0016301">
    <property type="term" value="F:kinase activity"/>
    <property type="evidence" value="ECO:0007669"/>
    <property type="project" value="UniProtKB-KW"/>
</dbReference>
<accession>A0A5Q0Q6Q2</accession>
<evidence type="ECO:0000313" key="5">
    <source>
        <dbReference type="Proteomes" id="UP000326921"/>
    </source>
</evidence>
<keyword evidence="2 4" id="KW-0418">Kinase</keyword>
<gene>
    <name evidence="4" type="ORF">GFH32_00690</name>
</gene>
<protein>
    <submittedName>
        <fullName evidence="4">Ribokinase</fullName>
    </submittedName>
</protein>
<dbReference type="PANTHER" id="PTHR10584">
    <property type="entry name" value="SUGAR KINASE"/>
    <property type="match status" value="1"/>
</dbReference>
<dbReference type="Pfam" id="PF00294">
    <property type="entry name" value="PfkB"/>
    <property type="match status" value="1"/>
</dbReference>